<keyword evidence="4 6" id="KW-1133">Transmembrane helix</keyword>
<dbReference type="PANTHER" id="PTHR35007:SF1">
    <property type="entry name" value="PILUS ASSEMBLY PROTEIN"/>
    <property type="match status" value="1"/>
</dbReference>
<keyword evidence="5 6" id="KW-0472">Membrane</keyword>
<evidence type="ECO:0000256" key="4">
    <source>
        <dbReference type="ARBA" id="ARBA00022989"/>
    </source>
</evidence>
<dbReference type="AlphaFoldDB" id="A0A848F5H1"/>
<evidence type="ECO:0000313" key="9">
    <source>
        <dbReference type="Proteomes" id="UP000574067"/>
    </source>
</evidence>
<feature type="transmembrane region" description="Helical" evidence="6">
    <location>
        <begin position="265"/>
        <end position="285"/>
    </location>
</feature>
<dbReference type="PANTHER" id="PTHR35007">
    <property type="entry name" value="INTEGRAL MEMBRANE PROTEIN-RELATED"/>
    <property type="match status" value="1"/>
</dbReference>
<dbReference type="RefSeq" id="WP_169160202.1">
    <property type="nucleotide sequence ID" value="NZ_JABBFW010000005.1"/>
</dbReference>
<dbReference type="Pfam" id="PF00482">
    <property type="entry name" value="T2SSF"/>
    <property type="match status" value="1"/>
</dbReference>
<feature type="transmembrane region" description="Helical" evidence="6">
    <location>
        <begin position="6"/>
        <end position="27"/>
    </location>
</feature>
<protein>
    <submittedName>
        <fullName evidence="8">Type II secretion system F family protein</fullName>
    </submittedName>
</protein>
<feature type="transmembrane region" description="Helical" evidence="6">
    <location>
        <begin position="121"/>
        <end position="138"/>
    </location>
</feature>
<keyword evidence="9" id="KW-1185">Reference proteome</keyword>
<dbReference type="EMBL" id="JABBFW010000005">
    <property type="protein sequence ID" value="NML15307.1"/>
    <property type="molecule type" value="Genomic_DNA"/>
</dbReference>
<feature type="transmembrane region" description="Helical" evidence="6">
    <location>
        <begin position="297"/>
        <end position="316"/>
    </location>
</feature>
<comment type="caution">
    <text evidence="8">The sequence shown here is derived from an EMBL/GenBank/DDBJ whole genome shotgun (WGS) entry which is preliminary data.</text>
</comment>
<dbReference type="GO" id="GO:0005886">
    <property type="term" value="C:plasma membrane"/>
    <property type="evidence" value="ECO:0007669"/>
    <property type="project" value="UniProtKB-SubCell"/>
</dbReference>
<keyword evidence="2" id="KW-1003">Cell membrane</keyword>
<evidence type="ECO:0000256" key="2">
    <source>
        <dbReference type="ARBA" id="ARBA00022475"/>
    </source>
</evidence>
<name>A0A848F5H1_9BURK</name>
<evidence type="ECO:0000256" key="1">
    <source>
        <dbReference type="ARBA" id="ARBA00004651"/>
    </source>
</evidence>
<evidence type="ECO:0000313" key="8">
    <source>
        <dbReference type="EMBL" id="NML15307.1"/>
    </source>
</evidence>
<evidence type="ECO:0000259" key="7">
    <source>
        <dbReference type="Pfam" id="PF00482"/>
    </source>
</evidence>
<sequence>MDLSYLLFGVLLFVAVVLGLEGLYQVWNSRHSAEAKRLAARLRYLEGTPESPTSLEADRNAEQRWKWIETELLAPLALGQRLLGYVRSADTDRSAGELVLLSTLLGCLGVLPVLLLQWNGLQGAAAGVAGAALPWLWLSRRRTQRLRRLEQQLPLALDLIGRALRAGHALPTAIKMVGEETSDPIAREFRQLSEETNFGMGLPEALTRLAQRVPLDDVRFFVIAVLIQRETGGNLAELLDNIASIVRARLKLLGQVRTLSAEGRLSSWILSALPFVMAAALNVVNPEFMQVLWTDPTGRKLVGGALVAMALGMLWMRKIIRIRI</sequence>
<dbReference type="InterPro" id="IPR018076">
    <property type="entry name" value="T2SS_GspF_dom"/>
</dbReference>
<feature type="domain" description="Type II secretion system protein GspF" evidence="7">
    <location>
        <begin position="157"/>
        <end position="280"/>
    </location>
</feature>
<dbReference type="Gene3D" id="1.20.81.30">
    <property type="entry name" value="Type II secretion system (T2SS), domain F"/>
    <property type="match status" value="1"/>
</dbReference>
<proteinExistence type="predicted"/>
<keyword evidence="3 6" id="KW-0812">Transmembrane</keyword>
<feature type="transmembrane region" description="Helical" evidence="6">
    <location>
        <begin position="98"/>
        <end position="115"/>
    </location>
</feature>
<evidence type="ECO:0000256" key="5">
    <source>
        <dbReference type="ARBA" id="ARBA00023136"/>
    </source>
</evidence>
<gene>
    <name evidence="8" type="ORF">HHL10_09975</name>
</gene>
<organism evidence="8 9">
    <name type="scientific">Azohydromonas caseinilytica</name>
    <dbReference type="NCBI Taxonomy" id="2728836"/>
    <lineage>
        <taxon>Bacteria</taxon>
        <taxon>Pseudomonadati</taxon>
        <taxon>Pseudomonadota</taxon>
        <taxon>Betaproteobacteria</taxon>
        <taxon>Burkholderiales</taxon>
        <taxon>Sphaerotilaceae</taxon>
        <taxon>Azohydromonas</taxon>
    </lineage>
</organism>
<evidence type="ECO:0000256" key="3">
    <source>
        <dbReference type="ARBA" id="ARBA00022692"/>
    </source>
</evidence>
<reference evidence="8 9" key="1">
    <citation type="submission" date="2020-04" db="EMBL/GenBank/DDBJ databases">
        <title>Azohydromonas sp. isolated from soil.</title>
        <authorList>
            <person name="Dahal R.H."/>
        </authorList>
    </citation>
    <scope>NUCLEOTIDE SEQUENCE [LARGE SCALE GENOMIC DNA]</scope>
    <source>
        <strain evidence="8 9">G-1-1-14</strain>
    </source>
</reference>
<evidence type="ECO:0000256" key="6">
    <source>
        <dbReference type="SAM" id="Phobius"/>
    </source>
</evidence>
<accession>A0A848F5H1</accession>
<comment type="subcellular location">
    <subcellularLocation>
        <location evidence="1">Cell membrane</location>
        <topology evidence="1">Multi-pass membrane protein</topology>
    </subcellularLocation>
</comment>
<dbReference type="Proteomes" id="UP000574067">
    <property type="component" value="Unassembled WGS sequence"/>
</dbReference>
<dbReference type="InterPro" id="IPR042094">
    <property type="entry name" value="T2SS_GspF_sf"/>
</dbReference>